<organism evidence="2 3">
    <name type="scientific">Actinoallomurus acaciae</name>
    <dbReference type="NCBI Taxonomy" id="502577"/>
    <lineage>
        <taxon>Bacteria</taxon>
        <taxon>Bacillati</taxon>
        <taxon>Actinomycetota</taxon>
        <taxon>Actinomycetes</taxon>
        <taxon>Streptosporangiales</taxon>
        <taxon>Thermomonosporaceae</taxon>
        <taxon>Actinoallomurus</taxon>
    </lineage>
</organism>
<keyword evidence="3" id="KW-1185">Reference proteome</keyword>
<sequence length="123" mass="12534">ATDASGALPPLPQRTSTTPREPEPAEPAAPEPPSASQTTPGGLPVRVPQASISPALRTDGQALSSASATAPDDDVPTPEEIRKSFGGLQAGTRRGRTDAAARSLTDATDHTSTPAEDAQEDNQ</sequence>
<reference evidence="2 3" key="1">
    <citation type="submission" date="2024-09" db="EMBL/GenBank/DDBJ databases">
        <authorList>
            <person name="Sun Q."/>
            <person name="Mori K."/>
        </authorList>
    </citation>
    <scope>NUCLEOTIDE SEQUENCE [LARGE SCALE GENOMIC DNA]</scope>
    <source>
        <strain evidence="2 3">TBRC 0563</strain>
    </source>
</reference>
<feature type="region of interest" description="Disordered" evidence="1">
    <location>
        <begin position="1"/>
        <end position="123"/>
    </location>
</feature>
<evidence type="ECO:0000313" key="3">
    <source>
        <dbReference type="Proteomes" id="UP001589627"/>
    </source>
</evidence>
<evidence type="ECO:0000313" key="2">
    <source>
        <dbReference type="EMBL" id="MFB9839714.1"/>
    </source>
</evidence>
<protein>
    <recommendedName>
        <fullName evidence="4">Histidine kinase</fullName>
    </recommendedName>
</protein>
<name>A0ABV5YX99_9ACTN</name>
<evidence type="ECO:0000256" key="1">
    <source>
        <dbReference type="SAM" id="MobiDB-lite"/>
    </source>
</evidence>
<comment type="caution">
    <text evidence="2">The sequence shown here is derived from an EMBL/GenBank/DDBJ whole genome shotgun (WGS) entry which is preliminary data.</text>
</comment>
<dbReference type="Proteomes" id="UP001589627">
    <property type="component" value="Unassembled WGS sequence"/>
</dbReference>
<gene>
    <name evidence="2" type="ORF">ACFFNX_46975</name>
</gene>
<accession>A0ABV5YX99</accession>
<feature type="non-terminal residue" evidence="2">
    <location>
        <position position="1"/>
    </location>
</feature>
<dbReference type="EMBL" id="JBHLZP010000788">
    <property type="protein sequence ID" value="MFB9839714.1"/>
    <property type="molecule type" value="Genomic_DNA"/>
</dbReference>
<proteinExistence type="predicted"/>
<evidence type="ECO:0008006" key="4">
    <source>
        <dbReference type="Google" id="ProtNLM"/>
    </source>
</evidence>